<accession>A0ACC1LN83</accession>
<organism evidence="1 2">
    <name type="scientific">Coemansia furcata</name>
    <dbReference type="NCBI Taxonomy" id="417177"/>
    <lineage>
        <taxon>Eukaryota</taxon>
        <taxon>Fungi</taxon>
        <taxon>Fungi incertae sedis</taxon>
        <taxon>Zoopagomycota</taxon>
        <taxon>Kickxellomycotina</taxon>
        <taxon>Kickxellomycetes</taxon>
        <taxon>Kickxellales</taxon>
        <taxon>Kickxellaceae</taxon>
        <taxon>Coemansia</taxon>
    </lineage>
</organism>
<proteinExistence type="predicted"/>
<dbReference type="EMBL" id="JANBUP010000256">
    <property type="protein sequence ID" value="KAJ2812270.1"/>
    <property type="molecule type" value="Genomic_DNA"/>
</dbReference>
<feature type="non-terminal residue" evidence="1">
    <location>
        <position position="59"/>
    </location>
</feature>
<sequence>MAIAARLGIEAEEFVFDPTYVDPDYESKRNVLFAKLYFPGDYESDMKEGRYEVDPLDID</sequence>
<name>A0ACC1LN83_9FUNG</name>
<dbReference type="Proteomes" id="UP001140096">
    <property type="component" value="Unassembled WGS sequence"/>
</dbReference>
<gene>
    <name evidence="1" type="ORF">H4S07_001516</name>
</gene>
<evidence type="ECO:0000313" key="2">
    <source>
        <dbReference type="Proteomes" id="UP001140096"/>
    </source>
</evidence>
<protein>
    <submittedName>
        <fullName evidence="1">Uncharacterized protein</fullName>
    </submittedName>
</protein>
<evidence type="ECO:0000313" key="1">
    <source>
        <dbReference type="EMBL" id="KAJ2812270.1"/>
    </source>
</evidence>
<keyword evidence="2" id="KW-1185">Reference proteome</keyword>
<reference evidence="1" key="1">
    <citation type="submission" date="2022-07" db="EMBL/GenBank/DDBJ databases">
        <title>Phylogenomic reconstructions and comparative analyses of Kickxellomycotina fungi.</title>
        <authorList>
            <person name="Reynolds N.K."/>
            <person name="Stajich J.E."/>
            <person name="Barry K."/>
            <person name="Grigoriev I.V."/>
            <person name="Crous P."/>
            <person name="Smith M.E."/>
        </authorList>
    </citation>
    <scope>NUCLEOTIDE SEQUENCE</scope>
    <source>
        <strain evidence="1">CBS 102833</strain>
    </source>
</reference>
<comment type="caution">
    <text evidence="1">The sequence shown here is derived from an EMBL/GenBank/DDBJ whole genome shotgun (WGS) entry which is preliminary data.</text>
</comment>